<proteinExistence type="predicted"/>
<sequence length="101" mass="11448">MSQETIDFSFLAKLGQKTFDALKLLRREVAEIRTLSLQSYEFVKRVERRQAEMREDLELAVKMELGGSVGHLQTILEGALAKIEDKVDNALERVAAIEQSP</sequence>
<dbReference type="EMBL" id="UEYP01000003">
    <property type="protein sequence ID" value="SSC66979.1"/>
    <property type="molecule type" value="Genomic_DNA"/>
</dbReference>
<evidence type="ECO:0000313" key="2">
    <source>
        <dbReference type="Proteomes" id="UP000254764"/>
    </source>
</evidence>
<name>A0A376AGP2_9HYPH</name>
<protein>
    <submittedName>
        <fullName evidence="1">Uncharacterized protein</fullName>
    </submittedName>
</protein>
<gene>
    <name evidence="1" type="ORF">RHIZ70_2687</name>
</gene>
<accession>A0A376AGP2</accession>
<reference evidence="2" key="1">
    <citation type="submission" date="2018-07" db="EMBL/GenBank/DDBJ databases">
        <authorList>
            <person name="Peiro R."/>
            <person name="Begona"/>
            <person name="Cbmso G."/>
            <person name="Lopez M."/>
            <person name="Gonzalez S."/>
        </authorList>
    </citation>
    <scope>NUCLEOTIDE SEQUENCE [LARGE SCALE GENOMIC DNA]</scope>
</reference>
<dbReference type="RefSeq" id="WP_115669676.1">
    <property type="nucleotide sequence ID" value="NZ_UEYP01000003.1"/>
</dbReference>
<keyword evidence="2" id="KW-1185">Reference proteome</keyword>
<dbReference type="OrthoDB" id="8373447at2"/>
<organism evidence="1 2">
    <name type="scientific">Ciceribacter selenitireducens ATCC BAA-1503</name>
    <dbReference type="NCBI Taxonomy" id="1336235"/>
    <lineage>
        <taxon>Bacteria</taxon>
        <taxon>Pseudomonadati</taxon>
        <taxon>Pseudomonadota</taxon>
        <taxon>Alphaproteobacteria</taxon>
        <taxon>Hyphomicrobiales</taxon>
        <taxon>Rhizobiaceae</taxon>
        <taxon>Ciceribacter</taxon>
    </lineage>
</organism>
<dbReference type="Proteomes" id="UP000254764">
    <property type="component" value="Unassembled WGS sequence"/>
</dbReference>
<dbReference type="AlphaFoldDB" id="A0A376AGP2"/>
<evidence type="ECO:0000313" key="1">
    <source>
        <dbReference type="EMBL" id="SSC66979.1"/>
    </source>
</evidence>